<dbReference type="Proteomes" id="UP000758155">
    <property type="component" value="Unassembled WGS sequence"/>
</dbReference>
<accession>A0A9P4WT68</accession>
<dbReference type="PANTHER" id="PTHR36578:SF1">
    <property type="entry name" value="APPLE DOMAIN-CONTAINING PROTEIN"/>
    <property type="match status" value="1"/>
</dbReference>
<keyword evidence="2" id="KW-0732">Signal</keyword>
<protein>
    <submittedName>
        <fullName evidence="3">Uncharacterized protein</fullName>
    </submittedName>
</protein>
<proteinExistence type="predicted"/>
<name>A0A9P4WT68_9PLEO</name>
<organism evidence="3 4">
    <name type="scientific">Didymella heteroderae</name>
    <dbReference type="NCBI Taxonomy" id="1769908"/>
    <lineage>
        <taxon>Eukaryota</taxon>
        <taxon>Fungi</taxon>
        <taxon>Dikarya</taxon>
        <taxon>Ascomycota</taxon>
        <taxon>Pezizomycotina</taxon>
        <taxon>Dothideomycetes</taxon>
        <taxon>Pleosporomycetidae</taxon>
        <taxon>Pleosporales</taxon>
        <taxon>Pleosporineae</taxon>
        <taxon>Didymellaceae</taxon>
        <taxon>Didymella</taxon>
    </lineage>
</organism>
<evidence type="ECO:0000256" key="2">
    <source>
        <dbReference type="SAM" id="SignalP"/>
    </source>
</evidence>
<feature type="region of interest" description="Disordered" evidence="1">
    <location>
        <begin position="83"/>
        <end position="115"/>
    </location>
</feature>
<reference evidence="3" key="1">
    <citation type="submission" date="2019-04" db="EMBL/GenBank/DDBJ databases">
        <title>Sequencing of skin fungus with MAO and IRED activity.</title>
        <authorList>
            <person name="Marsaioli A.J."/>
            <person name="Bonatto J.M.C."/>
            <person name="Reis Junior O."/>
        </authorList>
    </citation>
    <scope>NUCLEOTIDE SEQUENCE</scope>
    <source>
        <strain evidence="3">28M1</strain>
    </source>
</reference>
<sequence>MKVSLVLVLAGLGAAAPAVFTKTPRHSAIDLLPTDFPYSRFPEAASRENYLPLPYQISRPNHPTVDPLRRTHDRRAEIVANTNSLVSSSEASGNPVSTSTQTTSLASPSATDPYDTGSLDEDLLWFKNDPAYSRLAEEQSDIPYPYELVIDNYNKTAIHQAIETQCAEASDEYDEYDASACAQHCNEHRACGAFAIYVEREASCTNCSDPEAIDMIKCDLYNTYLQQPDMRKEAEQESIQGQTITRAVRAYNGYNKIQETVTMTATRTLTIVREGSSVVYRTRTVPNFSPVTITIHHTTPGSNNTVTRTVSGPTLAVIPTMPTATVTRTSTEPDSAALTTVIKTSTVAFSVEPTTITKTLTTSSATVTETVTERINRTDTIVITSATTETAEPTTKVRTADPTTVTETRSLTLVISASASASAEPETDSSDSEDEVLMAWE</sequence>
<dbReference type="AlphaFoldDB" id="A0A9P4WT68"/>
<feature type="compositionally biased region" description="Polar residues" evidence="1">
    <location>
        <begin position="83"/>
        <end position="110"/>
    </location>
</feature>
<keyword evidence="4" id="KW-1185">Reference proteome</keyword>
<feature type="region of interest" description="Disordered" evidence="1">
    <location>
        <begin position="417"/>
        <end position="441"/>
    </location>
</feature>
<feature type="compositionally biased region" description="Acidic residues" evidence="1">
    <location>
        <begin position="425"/>
        <end position="441"/>
    </location>
</feature>
<dbReference type="PANTHER" id="PTHR36578">
    <property type="entry name" value="CHROMOSOME 15, WHOLE GENOME SHOTGUN SEQUENCE"/>
    <property type="match status" value="1"/>
</dbReference>
<feature type="chain" id="PRO_5040304289" evidence="2">
    <location>
        <begin position="22"/>
        <end position="441"/>
    </location>
</feature>
<feature type="signal peptide" evidence="2">
    <location>
        <begin position="1"/>
        <end position="21"/>
    </location>
</feature>
<evidence type="ECO:0000313" key="4">
    <source>
        <dbReference type="Proteomes" id="UP000758155"/>
    </source>
</evidence>
<comment type="caution">
    <text evidence="3">The sequence shown here is derived from an EMBL/GenBank/DDBJ whole genome shotgun (WGS) entry which is preliminary data.</text>
</comment>
<dbReference type="OrthoDB" id="3797296at2759"/>
<evidence type="ECO:0000256" key="1">
    <source>
        <dbReference type="SAM" id="MobiDB-lite"/>
    </source>
</evidence>
<dbReference type="EMBL" id="SWKV01000022">
    <property type="protein sequence ID" value="KAF3041171.1"/>
    <property type="molecule type" value="Genomic_DNA"/>
</dbReference>
<evidence type="ECO:0000313" key="3">
    <source>
        <dbReference type="EMBL" id="KAF3041171.1"/>
    </source>
</evidence>
<gene>
    <name evidence="3" type="ORF">E8E12_009537</name>
</gene>